<dbReference type="AlphaFoldDB" id="A0A4V5NZ76"/>
<dbReference type="Pfam" id="PF03795">
    <property type="entry name" value="YCII"/>
    <property type="match status" value="1"/>
</dbReference>
<protein>
    <recommendedName>
        <fullName evidence="3">YCII-related domain-containing protein</fullName>
    </recommendedName>
</protein>
<organism evidence="4 5">
    <name type="scientific">Pedobacter cryophilus</name>
    <dbReference type="NCBI Taxonomy" id="2571271"/>
    <lineage>
        <taxon>Bacteria</taxon>
        <taxon>Pseudomonadati</taxon>
        <taxon>Bacteroidota</taxon>
        <taxon>Sphingobacteriia</taxon>
        <taxon>Sphingobacteriales</taxon>
        <taxon>Sphingobacteriaceae</taxon>
        <taxon>Pedobacter</taxon>
    </lineage>
</organism>
<comment type="caution">
    <text evidence="4">The sequence shown here is derived from an EMBL/GenBank/DDBJ whole genome shotgun (WGS) entry which is preliminary data.</text>
</comment>
<reference evidence="4 5" key="1">
    <citation type="submission" date="2019-04" db="EMBL/GenBank/DDBJ databases">
        <title>Pedobacter sp. AR-3-17 sp. nov., isolated from Arctic soil.</title>
        <authorList>
            <person name="Dahal R.H."/>
            <person name="Kim D.-U."/>
        </authorList>
    </citation>
    <scope>NUCLEOTIDE SEQUENCE [LARGE SCALE GENOMIC DNA]</scope>
    <source>
        <strain evidence="4 5">AR-3-17</strain>
    </source>
</reference>
<dbReference type="InterPro" id="IPR011008">
    <property type="entry name" value="Dimeric_a/b-barrel"/>
</dbReference>
<accession>A0A4V5NZ76</accession>
<dbReference type="EMBL" id="SWBP01000008">
    <property type="protein sequence ID" value="TKB95614.1"/>
    <property type="molecule type" value="Genomic_DNA"/>
</dbReference>
<keyword evidence="2" id="KW-0732">Signal</keyword>
<dbReference type="Proteomes" id="UP000308181">
    <property type="component" value="Unassembled WGS sequence"/>
</dbReference>
<evidence type="ECO:0000313" key="5">
    <source>
        <dbReference type="Proteomes" id="UP000308181"/>
    </source>
</evidence>
<comment type="similarity">
    <text evidence="1">Belongs to the YciI family.</text>
</comment>
<feature type="chain" id="PRO_5020690827" description="YCII-related domain-containing protein" evidence="2">
    <location>
        <begin position="19"/>
        <end position="151"/>
    </location>
</feature>
<keyword evidence="5" id="KW-1185">Reference proteome</keyword>
<name>A0A4V5NZ76_9SPHI</name>
<feature type="domain" description="YCII-related" evidence="3">
    <location>
        <begin position="55"/>
        <end position="130"/>
    </location>
</feature>
<gene>
    <name evidence="4" type="ORF">FA046_16305</name>
</gene>
<evidence type="ECO:0000313" key="4">
    <source>
        <dbReference type="EMBL" id="TKB95614.1"/>
    </source>
</evidence>
<evidence type="ECO:0000256" key="1">
    <source>
        <dbReference type="ARBA" id="ARBA00007689"/>
    </source>
</evidence>
<evidence type="ECO:0000259" key="3">
    <source>
        <dbReference type="Pfam" id="PF03795"/>
    </source>
</evidence>
<dbReference type="Gene3D" id="3.30.70.1060">
    <property type="entry name" value="Dimeric alpha+beta barrel"/>
    <property type="match status" value="1"/>
</dbReference>
<dbReference type="SUPFAM" id="SSF54909">
    <property type="entry name" value="Dimeric alpha+beta barrel"/>
    <property type="match status" value="1"/>
</dbReference>
<evidence type="ECO:0000256" key="2">
    <source>
        <dbReference type="SAM" id="SignalP"/>
    </source>
</evidence>
<dbReference type="OrthoDB" id="8481699at2"/>
<proteinExistence type="inferred from homology"/>
<sequence>MKTVLFLMFLFLTLYSNGQTKNPNYDEPLAKSLGADDYGMKMYMLVILKSGSNTNVSKTTKDSLFAGHMTNMVRLEKLNKLVVAGPFGDNQNDFRGLFILNAASIEEANELLETDPAIKAKLLKPEVYPWYGSAALPQYLKDADKIWKNNF</sequence>
<feature type="signal peptide" evidence="2">
    <location>
        <begin position="1"/>
        <end position="18"/>
    </location>
</feature>
<dbReference type="InterPro" id="IPR005545">
    <property type="entry name" value="YCII"/>
</dbReference>